<organism evidence="1 2">
    <name type="scientific">Bacillus infantis</name>
    <dbReference type="NCBI Taxonomy" id="324767"/>
    <lineage>
        <taxon>Bacteria</taxon>
        <taxon>Bacillati</taxon>
        <taxon>Bacillota</taxon>
        <taxon>Bacilli</taxon>
        <taxon>Bacillales</taxon>
        <taxon>Bacillaceae</taxon>
        <taxon>Bacillus</taxon>
    </lineage>
</organism>
<evidence type="ECO:0000313" key="1">
    <source>
        <dbReference type="EMBL" id="TYS61814.1"/>
    </source>
</evidence>
<dbReference type="PANTHER" id="PTHR37805:SF1">
    <property type="entry name" value="CYTOPLASMIC PROTEIN"/>
    <property type="match status" value="1"/>
</dbReference>
<accession>A0A5D4SI43</accession>
<protein>
    <submittedName>
        <fullName evidence="1">DUF1456 family protein</fullName>
    </submittedName>
</protein>
<sequence length="171" mass="19369">MDNNDILIRCRYAMDIKNSDVVEIFKLGGMEFTREEVLLILTKSPDLEDDAAPVATDRHIPCTDEMLETFLNGYIVFKRGPQQPRPGEPEAPQVRLSDNEHPNNLLLKKLKIALSLTSEDMLDVFKLAGLTVTKGELGAFLRKKGHKNYKECGDNFARNFLKGLTVKYRGE</sequence>
<dbReference type="AlphaFoldDB" id="A0A5D4SI43"/>
<evidence type="ECO:0000313" key="2">
    <source>
        <dbReference type="Proteomes" id="UP000323732"/>
    </source>
</evidence>
<proteinExistence type="predicted"/>
<dbReference type="PANTHER" id="PTHR37805">
    <property type="entry name" value="CYTOPLASMIC PROTEIN-RELATED"/>
    <property type="match status" value="1"/>
</dbReference>
<reference evidence="1 2" key="1">
    <citation type="submission" date="2019-08" db="EMBL/GenBank/DDBJ databases">
        <title>Bacillus genomes from the desert of Cuatro Cienegas, Coahuila.</title>
        <authorList>
            <person name="Olmedo-Alvarez G."/>
        </authorList>
    </citation>
    <scope>NUCLEOTIDE SEQUENCE [LARGE SCALE GENOMIC DNA]</scope>
    <source>
        <strain evidence="1 2">CH37_1T</strain>
    </source>
</reference>
<dbReference type="InterPro" id="IPR009921">
    <property type="entry name" value="YehS-like"/>
</dbReference>
<comment type="caution">
    <text evidence="1">The sequence shown here is derived from an EMBL/GenBank/DDBJ whole genome shotgun (WGS) entry which is preliminary data.</text>
</comment>
<gene>
    <name evidence="1" type="ORF">FZD47_17085</name>
</gene>
<dbReference type="Proteomes" id="UP000323732">
    <property type="component" value="Unassembled WGS sequence"/>
</dbReference>
<name>A0A5D4SI43_9BACI</name>
<dbReference type="EMBL" id="VTES01000005">
    <property type="protein sequence ID" value="TYS61814.1"/>
    <property type="molecule type" value="Genomic_DNA"/>
</dbReference>
<dbReference type="Pfam" id="PF07308">
    <property type="entry name" value="DUF1456"/>
    <property type="match status" value="2"/>
</dbReference>